<evidence type="ECO:0000256" key="2">
    <source>
        <dbReference type="SAM" id="MobiDB-lite"/>
    </source>
</evidence>
<feature type="compositionally biased region" description="Low complexity" evidence="2">
    <location>
        <begin position="375"/>
        <end position="388"/>
    </location>
</feature>
<evidence type="ECO:0000313" key="4">
    <source>
        <dbReference type="Proteomes" id="UP000006671"/>
    </source>
</evidence>
<accession>D2VRA0</accession>
<dbReference type="RefSeq" id="XP_002673380.1">
    <property type="nucleotide sequence ID" value="XM_002673334.1"/>
</dbReference>
<dbReference type="Proteomes" id="UP000006671">
    <property type="component" value="Unassembled WGS sequence"/>
</dbReference>
<dbReference type="GeneID" id="8854617"/>
<proteinExistence type="predicted"/>
<sequence>MRSNSYKDSFESLHASDLDLSGISDTGHATHSTDLYDYSSSPIHHISPIKQSQFSRGASLPTISPTKPPSSQGMYSKQTPSPTQNTCPICGEIYTNYSIFLDHVYGSSVCSEKFEESQSGKNNSKQASLALFSTHYRHVDATTTGLKIEHIAVVVSSKDQYSFGGKNACTSIACEFAIQLLNGVLDSERSFSWSPTTIDKVIECGCMQDPRLGNLSFEEVMNINNRMSSYLELVHPEIQKSVKGPSFLTTLETIESCSHQMRRPLCAIFTKQPETVLIFYNFKTGMFLLADSHPRETDDLPHGASVIFTRSLQSMAVVLKKWLFPFMDFDETSSNKGLSELYNTFSCSIVKLRSGTEFRDYQPASKASPTKPIISQQQNFNTSNTNTTESRESREDQTMIRDLMSELSSQQSENDQLKKSSQQNEEKIAKLKEKLEVMREKHLNLKRKMKDSKELKKSLESIESIMDNISPLLISDSNNL</sequence>
<feature type="region of interest" description="Disordered" evidence="2">
    <location>
        <begin position="361"/>
        <end position="396"/>
    </location>
</feature>
<dbReference type="AlphaFoldDB" id="D2VRA0"/>
<evidence type="ECO:0000256" key="1">
    <source>
        <dbReference type="SAM" id="Coils"/>
    </source>
</evidence>
<evidence type="ECO:0000313" key="3">
    <source>
        <dbReference type="EMBL" id="EFC40636.1"/>
    </source>
</evidence>
<keyword evidence="4" id="KW-1185">Reference proteome</keyword>
<reference evidence="3 4" key="1">
    <citation type="journal article" date="2010" name="Cell">
        <title>The genome of Naegleria gruberi illuminates early eukaryotic versatility.</title>
        <authorList>
            <person name="Fritz-Laylin L.K."/>
            <person name="Prochnik S.E."/>
            <person name="Ginger M.L."/>
            <person name="Dacks J.B."/>
            <person name="Carpenter M.L."/>
            <person name="Field M.C."/>
            <person name="Kuo A."/>
            <person name="Paredez A."/>
            <person name="Chapman J."/>
            <person name="Pham J."/>
            <person name="Shu S."/>
            <person name="Neupane R."/>
            <person name="Cipriano M."/>
            <person name="Mancuso J."/>
            <person name="Tu H."/>
            <person name="Salamov A."/>
            <person name="Lindquist E."/>
            <person name="Shapiro H."/>
            <person name="Lucas S."/>
            <person name="Grigoriev I.V."/>
            <person name="Cande W.Z."/>
            <person name="Fulton C."/>
            <person name="Rokhsar D.S."/>
            <person name="Dawson S.C."/>
        </authorList>
    </citation>
    <scope>NUCLEOTIDE SEQUENCE [LARGE SCALE GENOMIC DNA]</scope>
    <source>
        <strain evidence="3 4">NEG-M</strain>
    </source>
</reference>
<feature type="region of interest" description="Disordered" evidence="2">
    <location>
        <begin position="51"/>
        <end position="81"/>
    </location>
</feature>
<protein>
    <submittedName>
        <fullName evidence="3">Predicted protein</fullName>
    </submittedName>
</protein>
<dbReference type="KEGG" id="ngr:NAEGRDRAFT_71513"/>
<dbReference type="OrthoDB" id="1431934at2759"/>
<feature type="coiled-coil region" evidence="1">
    <location>
        <begin position="400"/>
        <end position="455"/>
    </location>
</feature>
<keyword evidence="1" id="KW-0175">Coiled coil</keyword>
<dbReference type="EMBL" id="GG738891">
    <property type="protein sequence ID" value="EFC40636.1"/>
    <property type="molecule type" value="Genomic_DNA"/>
</dbReference>
<gene>
    <name evidence="3" type="ORF">NAEGRDRAFT_71513</name>
</gene>
<organism evidence="4">
    <name type="scientific">Naegleria gruberi</name>
    <name type="common">Amoeba</name>
    <dbReference type="NCBI Taxonomy" id="5762"/>
    <lineage>
        <taxon>Eukaryota</taxon>
        <taxon>Discoba</taxon>
        <taxon>Heterolobosea</taxon>
        <taxon>Tetramitia</taxon>
        <taxon>Eutetramitia</taxon>
        <taxon>Vahlkampfiidae</taxon>
        <taxon>Naegleria</taxon>
    </lineage>
</organism>
<dbReference type="InParanoid" id="D2VRA0"/>
<dbReference type="OMA" id="CAIFTKQ"/>
<dbReference type="VEuPathDB" id="AmoebaDB:NAEGRDRAFT_71513"/>
<name>D2VRA0_NAEGR</name>